<dbReference type="InterPro" id="IPR041685">
    <property type="entry name" value="AAA_GajA/Old/RecF-like"/>
</dbReference>
<proteinExistence type="predicted"/>
<dbReference type="Proteomes" id="UP000305891">
    <property type="component" value="Unassembled WGS sequence"/>
</dbReference>
<organism evidence="2 3">
    <name type="scientific">Salmonella enterica subsp. enterica serovar Java</name>
    <dbReference type="NCBI Taxonomy" id="224729"/>
    <lineage>
        <taxon>Bacteria</taxon>
        <taxon>Pseudomonadati</taxon>
        <taxon>Pseudomonadota</taxon>
        <taxon>Gammaproteobacteria</taxon>
        <taxon>Enterobacterales</taxon>
        <taxon>Enterobacteriaceae</taxon>
        <taxon>Salmonella</taxon>
    </lineage>
</organism>
<dbReference type="AlphaFoldDB" id="A0A4U8H2I5"/>
<dbReference type="EMBL" id="SMQN01000001">
    <property type="protein sequence ID" value="TLB88863.1"/>
    <property type="molecule type" value="Genomic_DNA"/>
</dbReference>
<feature type="domain" description="Endonuclease GajA/Old nuclease/RecF-like AAA" evidence="1">
    <location>
        <begin position="187"/>
        <end position="293"/>
    </location>
</feature>
<gene>
    <name evidence="2" type="ORF">E2E88_03410</name>
</gene>
<evidence type="ECO:0000313" key="2">
    <source>
        <dbReference type="EMBL" id="TLB88863.1"/>
    </source>
</evidence>
<protein>
    <submittedName>
        <fullName evidence="2">AAA family ATPase</fullName>
    </submittedName>
</protein>
<evidence type="ECO:0000313" key="3">
    <source>
        <dbReference type="Proteomes" id="UP000305891"/>
    </source>
</evidence>
<accession>A0A4U8H2I5</accession>
<reference evidence="2 3" key="1">
    <citation type="journal article" date="2019" name="Foodborne Pathog. Dis.">
        <title>Whole Genome Sequencing Analysis of Nontyphoidal Salmonella enterica of Chicken Meat and Human Origin Under Surveillance in Sri Lanka.</title>
        <authorList>
            <person name="Tay M.Y.F."/>
            <person name="Pathirage S."/>
            <person name="Chandrasekaran L."/>
            <person name="Wickramasuriya U."/>
            <person name="Sadeepanie N."/>
            <person name="Waidyarathna K.D.K."/>
            <person name="Liyanage L.D.C."/>
            <person name="Seow K.L.G."/>
            <person name="Hendriksen R.S."/>
            <person name="Takeuchi M.T."/>
            <person name="Schlundt J."/>
        </authorList>
    </citation>
    <scope>NUCLEOTIDE SEQUENCE [LARGE SCALE GENOMIC DNA]</scope>
    <source>
        <strain evidence="2 3">SL_55_S309</strain>
    </source>
</reference>
<dbReference type="InterPro" id="IPR027417">
    <property type="entry name" value="P-loop_NTPase"/>
</dbReference>
<dbReference type="PANTHER" id="PTHR43581:SF3">
    <property type="entry name" value="AAA+ ATPASE DOMAIN-CONTAINING PROTEIN"/>
    <property type="match status" value="1"/>
</dbReference>
<dbReference type="CDD" id="cd00267">
    <property type="entry name" value="ABC_ATPase"/>
    <property type="match status" value="1"/>
</dbReference>
<dbReference type="Pfam" id="PF13175">
    <property type="entry name" value="AAA_15"/>
    <property type="match status" value="1"/>
</dbReference>
<dbReference type="RefSeq" id="WP_137987036.1">
    <property type="nucleotide sequence ID" value="NZ_SMQJ01000001.1"/>
</dbReference>
<dbReference type="InterPro" id="IPR051396">
    <property type="entry name" value="Bact_Antivir_Def_Nuclease"/>
</dbReference>
<dbReference type="PANTHER" id="PTHR43581">
    <property type="entry name" value="ATP/GTP PHOSPHATASE"/>
    <property type="match status" value="1"/>
</dbReference>
<sequence length="566" mass="65634">MIKDIGFKKFKKLIDIDFSFDEDINIISGTNGTCKTTLLHLVSNGFQMPPTRSANYSNNNCLKVIKAINKIANPKMEAIVRESKSYTDPAEGAKGNLFSINYLDGSELGFRKHNSRNPDEAQRYAIKPLYPRGGPKQSLPSKPVLYLGLSRLFPIGETKDGDLTKIALNLPDQYVSYISQLYKDLLQINITNIESNNIGDFKSGPLFDTDNPEIDSNTISSGEDNSFIIIKALVSLRYYFESLIESNDIKESILLIDEFDATLHPSLQIRLLDKINEYAKAYKIQVFFTTHSLTLLEYAFTKKFNVIYLMNNMSKVFCLEDPDYLKISMFLKNQNRDETYTRKKIPLFTEDEEARFFLEEIFSFWIHKKPEMAIVRSYFHFVECFIGADNLRTIFRDPHLSETSLKSICILDGDHQTDLNLSTIALPGSLAPEELFFEHAELIYKSDDESFWINPDIYNQGFTKEYYLTKIQPEILSIEIDYQNKKDLGQSTKGFKRERNKALFNDNINFFRMVLRNWLEREENYKANEAFYKGLRILFQKVCAQNGIDRNTWNFEFKELLINCDC</sequence>
<name>A0A4U8H2I5_SALEB</name>
<comment type="caution">
    <text evidence="2">The sequence shown here is derived from an EMBL/GenBank/DDBJ whole genome shotgun (WGS) entry which is preliminary data.</text>
</comment>
<evidence type="ECO:0000259" key="1">
    <source>
        <dbReference type="Pfam" id="PF13175"/>
    </source>
</evidence>
<dbReference type="SUPFAM" id="SSF52540">
    <property type="entry name" value="P-loop containing nucleoside triphosphate hydrolases"/>
    <property type="match status" value="1"/>
</dbReference>
<dbReference type="Gene3D" id="3.40.50.300">
    <property type="entry name" value="P-loop containing nucleotide triphosphate hydrolases"/>
    <property type="match status" value="2"/>
</dbReference>